<proteinExistence type="predicted"/>
<organism evidence="1 2">
    <name type="scientific">Georgenia subflava</name>
    <dbReference type="NCBI Taxonomy" id="1622177"/>
    <lineage>
        <taxon>Bacteria</taxon>
        <taxon>Bacillati</taxon>
        <taxon>Actinomycetota</taxon>
        <taxon>Actinomycetes</taxon>
        <taxon>Micrococcales</taxon>
        <taxon>Bogoriellaceae</taxon>
        <taxon>Georgenia</taxon>
    </lineage>
</organism>
<dbReference type="Proteomes" id="UP000437709">
    <property type="component" value="Unassembled WGS sequence"/>
</dbReference>
<evidence type="ECO:0000313" key="1">
    <source>
        <dbReference type="EMBL" id="MPV36124.1"/>
    </source>
</evidence>
<dbReference type="OrthoDB" id="4943423at2"/>
<protein>
    <submittedName>
        <fullName evidence="1">Uncharacterized protein</fullName>
    </submittedName>
</protein>
<dbReference type="AlphaFoldDB" id="A0A6N7ELJ8"/>
<gene>
    <name evidence="1" type="ORF">GB881_03530</name>
</gene>
<sequence>MHRGTGPSWQMSLSDPDDLVLALYVRDACGLAARPDVPRLAPPVPSSRAAADSANLGEQWSAWWSALLENRPQGRAWYGAFVTEQLGSQPPPSDHADLLPIGPDLMEALVSLLRPAMRWRATNRYRPRRGPEVPREVALLETYLVKDIERDIGRRAHPFAYRLEVVPVRGRWFVDLSPTDLLASEELVADSDSYRDVLRPRLTALA</sequence>
<name>A0A6N7ELJ8_9MICO</name>
<accession>A0A6N7ELJ8</accession>
<dbReference type="RefSeq" id="WP_152195890.1">
    <property type="nucleotide sequence ID" value="NZ_VUKD01000004.1"/>
</dbReference>
<keyword evidence="2" id="KW-1185">Reference proteome</keyword>
<dbReference type="EMBL" id="WHPC01000007">
    <property type="protein sequence ID" value="MPV36124.1"/>
    <property type="molecule type" value="Genomic_DNA"/>
</dbReference>
<comment type="caution">
    <text evidence="1">The sequence shown here is derived from an EMBL/GenBank/DDBJ whole genome shotgun (WGS) entry which is preliminary data.</text>
</comment>
<evidence type="ECO:0000313" key="2">
    <source>
        <dbReference type="Proteomes" id="UP000437709"/>
    </source>
</evidence>
<reference evidence="1 2" key="1">
    <citation type="submission" date="2019-10" db="EMBL/GenBank/DDBJ databases">
        <title>Georgenia wutianyii sp. nov. and Georgenia yuyongxinii sp. nov. isolated from plateau pika (Ochotona curzoniae) in the Qinghai-Tibet plateau of China.</title>
        <authorList>
            <person name="Tian Z."/>
        </authorList>
    </citation>
    <scope>NUCLEOTIDE SEQUENCE [LARGE SCALE GENOMIC DNA]</scope>
    <source>
        <strain evidence="1 2">JCM 19765</strain>
    </source>
</reference>